<dbReference type="AlphaFoldDB" id="A0A6J4TVC9"/>
<feature type="compositionally biased region" description="Basic and acidic residues" evidence="1">
    <location>
        <begin position="571"/>
        <end position="587"/>
    </location>
</feature>
<feature type="compositionally biased region" description="Basic and acidic residues" evidence="1">
    <location>
        <begin position="634"/>
        <end position="645"/>
    </location>
</feature>
<feature type="compositionally biased region" description="Basic and acidic residues" evidence="1">
    <location>
        <begin position="657"/>
        <end position="670"/>
    </location>
</feature>
<feature type="region of interest" description="Disordered" evidence="1">
    <location>
        <begin position="464"/>
        <end position="505"/>
    </location>
</feature>
<proteinExistence type="predicted"/>
<dbReference type="EMBL" id="CADCWC010000180">
    <property type="protein sequence ID" value="CAA9532746.1"/>
    <property type="molecule type" value="Genomic_DNA"/>
</dbReference>
<feature type="compositionally biased region" description="Basic and acidic residues" evidence="1">
    <location>
        <begin position="708"/>
        <end position="718"/>
    </location>
</feature>
<organism evidence="2">
    <name type="scientific">uncultured Thermoleophilia bacterium</name>
    <dbReference type="NCBI Taxonomy" id="1497501"/>
    <lineage>
        <taxon>Bacteria</taxon>
        <taxon>Bacillati</taxon>
        <taxon>Actinomycetota</taxon>
        <taxon>Thermoleophilia</taxon>
        <taxon>environmental samples</taxon>
    </lineage>
</organism>
<gene>
    <name evidence="2" type="ORF">AVDCRST_MAG79-1070</name>
</gene>
<accession>A0A6J4TVC9</accession>
<evidence type="ECO:0000256" key="1">
    <source>
        <dbReference type="SAM" id="MobiDB-lite"/>
    </source>
</evidence>
<feature type="compositionally biased region" description="Basic and acidic residues" evidence="1">
    <location>
        <begin position="600"/>
        <end position="624"/>
    </location>
</feature>
<feature type="compositionally biased region" description="Basic and acidic residues" evidence="1">
    <location>
        <begin position="264"/>
        <end position="279"/>
    </location>
</feature>
<feature type="region of interest" description="Disordered" evidence="1">
    <location>
        <begin position="695"/>
        <end position="860"/>
    </location>
</feature>
<evidence type="ECO:0000313" key="2">
    <source>
        <dbReference type="EMBL" id="CAA9532746.1"/>
    </source>
</evidence>
<feature type="compositionally biased region" description="Low complexity" evidence="1">
    <location>
        <begin position="695"/>
        <end position="706"/>
    </location>
</feature>
<feature type="compositionally biased region" description="Basic and acidic residues" evidence="1">
    <location>
        <begin position="811"/>
        <end position="837"/>
    </location>
</feature>
<sequence length="860" mass="92820">MPLPRHVAERGVGRAAAVRDLDVRALPIRARSPRRERRIGLLVEAVAHADGGRVRRGRDDVDHEVVRELRRAGVDLLVVVTGLELGPVRVGVVPQAQDLRAVHRRGATRRHVRAEHRQRCRRVRLHAPPRDVRPILQVVVAPVRDAHLGGGEAPGGRCAGSGGVERERLVDVAEHAEVEELHARLVHPAEHQPVTGRGQRQPFLPGHQLPAARVRGGDARAERGVVGGGLEVLVVQLQVVAQLVGQRLVEQAAGLRLGGPVVGHVDRAEGPEDRHREQVRGPADQVRPRAEVGPRPHEPGLGRPGGGHRPDDDHQRVHDAKVEEGRGVHVAAVALHDLRHDGGRERLDRTPLHPVRDAVAVVVLVRAGEVGAPRAGEGDRPDDVHEVDAEEPVRGLVEIRRHRPRLPRHRDAVDELVAEAVDDAGQRRAAGIGGVSGVHEHDGHPPAAEGRDDPAVLRTGEVTAAPGAAGRAGLDGAEHGQRRAGDRVEPGVGHLEADPGDLRARRPVDGGELVGTTQPACGQHDVRLRGVEADVARVRHHRRRLGRLDDELELLERQRRVVHDHRHPRPARHEQRLGRDVQLDRRGRGGGLGEQQLVARPDDERVTAERSGRPEVRQPVDQHARRGGRVVQVDLDHATARRVGHDQATLRGVGEGQVDRSPEARGDRRGPGRGVEQLQAAVTEGLRHVRVAAGGVDDEAAAAPEEPAQDRRAERLQDDLEQSAGRAALGDEHASARVVDGDGGRVREPPGELHGRCAVERRPPEAERTARDEGGGARLVEVEAARPARDLREDVGLPGPEVDADESAVAVEHDDLRRAGTGTDRDPTGRGGDDAQVRHGAPSFVVARATISGTSAPRYG</sequence>
<feature type="compositionally biased region" description="Basic and acidic residues" evidence="1">
    <location>
        <begin position="286"/>
        <end position="300"/>
    </location>
</feature>
<protein>
    <submittedName>
        <fullName evidence="2">Uncharacterized protein</fullName>
    </submittedName>
</protein>
<feature type="region of interest" description="Disordered" evidence="1">
    <location>
        <begin position="563"/>
        <end position="675"/>
    </location>
</feature>
<feature type="compositionally biased region" description="Basic and acidic residues" evidence="1">
    <location>
        <begin position="729"/>
        <end position="795"/>
    </location>
</feature>
<name>A0A6J4TVC9_9ACTN</name>
<feature type="compositionally biased region" description="Basic and acidic residues" evidence="1">
    <location>
        <begin position="308"/>
        <end position="318"/>
    </location>
</feature>
<feature type="compositionally biased region" description="Polar residues" evidence="1">
    <location>
        <begin position="851"/>
        <end position="860"/>
    </location>
</feature>
<feature type="compositionally biased region" description="Basic and acidic residues" evidence="1">
    <location>
        <begin position="476"/>
        <end position="505"/>
    </location>
</feature>
<reference evidence="2" key="1">
    <citation type="submission" date="2020-02" db="EMBL/GenBank/DDBJ databases">
        <authorList>
            <person name="Meier V. D."/>
        </authorList>
    </citation>
    <scope>NUCLEOTIDE SEQUENCE</scope>
    <source>
        <strain evidence="2">AVDCRST_MAG79</strain>
    </source>
</reference>
<feature type="region of interest" description="Disordered" evidence="1">
    <location>
        <begin position="262"/>
        <end position="318"/>
    </location>
</feature>